<accession>A0A1W1D3P9</accession>
<dbReference type="EMBL" id="FPHB01000022">
    <property type="protein sequence ID" value="SFV53505.1"/>
    <property type="molecule type" value="Genomic_DNA"/>
</dbReference>
<proteinExistence type="predicted"/>
<protein>
    <submittedName>
        <fullName evidence="2">Extracellular Matrix protein PelC</fullName>
    </submittedName>
</protein>
<organism evidence="2">
    <name type="scientific">hydrothermal vent metagenome</name>
    <dbReference type="NCBI Taxonomy" id="652676"/>
    <lineage>
        <taxon>unclassified sequences</taxon>
        <taxon>metagenomes</taxon>
        <taxon>ecological metagenomes</taxon>
    </lineage>
</organism>
<dbReference type="AlphaFoldDB" id="A0A1W1D3P9"/>
<sequence length="171" mass="19289">MSKIGLVLMVIFFVSGCSTSTITVTENHLPKVYKDHNETHEIKRKIKISLFRLNNYTDTPKAGLRAANILEGVLRSKGYIVKTHIKKKYPTIKQARKQAKKDKSHFFMYGGVSEWRYKTGIDGEPAVSVQLSLYKTKNGKLKWSASGSDSDWGNGSIGTTAQDLFEDMLRQ</sequence>
<reference evidence="2" key="1">
    <citation type="submission" date="2016-10" db="EMBL/GenBank/DDBJ databases">
        <authorList>
            <person name="de Groot N.N."/>
        </authorList>
    </citation>
    <scope>NUCLEOTIDE SEQUENCE</scope>
</reference>
<dbReference type="Gene3D" id="3.40.50.10610">
    <property type="entry name" value="ABC-type transport auxiliary lipoprotein component"/>
    <property type="match status" value="1"/>
</dbReference>
<evidence type="ECO:0000313" key="2">
    <source>
        <dbReference type="EMBL" id="SFV75204.1"/>
    </source>
</evidence>
<dbReference type="EMBL" id="FPHP01000022">
    <property type="protein sequence ID" value="SFV75204.1"/>
    <property type="molecule type" value="Genomic_DNA"/>
</dbReference>
<gene>
    <name evidence="2" type="ORF">MNB_SM-3-251</name>
    <name evidence="1" type="ORF">MNB_SM-7-930</name>
</gene>
<name>A0A1W1D3P9_9ZZZZ</name>
<dbReference type="PROSITE" id="PS51257">
    <property type="entry name" value="PROKAR_LIPOPROTEIN"/>
    <property type="match status" value="1"/>
</dbReference>
<evidence type="ECO:0000313" key="1">
    <source>
        <dbReference type="EMBL" id="SFV53505.1"/>
    </source>
</evidence>